<dbReference type="GO" id="GO:0009288">
    <property type="term" value="C:bacterial-type flagellum"/>
    <property type="evidence" value="ECO:0007669"/>
    <property type="project" value="UniProtKB-SubCell"/>
</dbReference>
<dbReference type="GO" id="GO:0005576">
    <property type="term" value="C:extracellular region"/>
    <property type="evidence" value="ECO:0007669"/>
    <property type="project" value="UniProtKB-SubCell"/>
</dbReference>
<evidence type="ECO:0000313" key="9">
    <source>
        <dbReference type="Proteomes" id="UP000295632"/>
    </source>
</evidence>
<dbReference type="GO" id="GO:0005198">
    <property type="term" value="F:structural molecule activity"/>
    <property type="evidence" value="ECO:0007669"/>
    <property type="project" value="UniProtKB-UniRule"/>
</dbReference>
<evidence type="ECO:0000259" key="7">
    <source>
        <dbReference type="Pfam" id="PF00700"/>
    </source>
</evidence>
<keyword evidence="5" id="KW-0175">Coiled coil</keyword>
<evidence type="ECO:0000259" key="6">
    <source>
        <dbReference type="Pfam" id="PF00669"/>
    </source>
</evidence>
<sequence length="536" mass="56337">MALGPKHRLLLDTHSGEPLIPRVHHKKAQGRASKLHMESENEMIINHNLPALNTHRQLQFNSAQSQGNMEKLSSGLRINKAGDDAAGLAISEKMRGQIRGLEQASRNAQDSISLIQTAEGALNETQSILQRMRELAVQASNGTNTTSDREEIQKEINSLTSEVNRIGNTTEFNTQKLLDGTKDSVGGSNVTVATVTEGVEAVTAVAAQSGVYTATAPAANSDISIDGVTVNSGADVNALAAAINADATLSTKYTATVNGGEIELTQNAGAESATGPTGDLVFTEDTAGIEEVVGVTAVQGEFTFDLPAGEGNITINGVELTYDAEGDGTSSFKDAATLETLIGNSTALTDKFTVNQTDGTFTLTQVAGEESATAPQIAYEGKDVQFQIGANENQSLSLDISDMRAEALGITGSAGEEGFSNALNVTDGTNSTNVEFALDVTTHESAANAVTVIQSAIDQVSAERSKLGANQNRLEHTINNLGTSAENLTAAESRIRDVDMAKEMMEFTKNNILSQAAQAMLAQANQQPQGVLQLLR</sequence>
<dbReference type="SUPFAM" id="SSF64518">
    <property type="entry name" value="Phase 1 flagellin"/>
    <property type="match status" value="1"/>
</dbReference>
<evidence type="ECO:0000256" key="1">
    <source>
        <dbReference type="ARBA" id="ARBA00005709"/>
    </source>
</evidence>
<organism evidence="8 9">
    <name type="scientific">Aureibacillus halotolerans</name>
    <dbReference type="NCBI Taxonomy" id="1508390"/>
    <lineage>
        <taxon>Bacteria</taxon>
        <taxon>Bacillati</taxon>
        <taxon>Bacillota</taxon>
        <taxon>Bacilli</taxon>
        <taxon>Bacillales</taxon>
        <taxon>Bacillaceae</taxon>
        <taxon>Aureibacillus</taxon>
    </lineage>
</organism>
<keyword evidence="9" id="KW-1185">Reference proteome</keyword>
<evidence type="ECO:0000256" key="5">
    <source>
        <dbReference type="SAM" id="Coils"/>
    </source>
</evidence>
<accession>A0A4R6U906</accession>
<name>A0A4R6U906_9BACI</name>
<dbReference type="Pfam" id="PF00669">
    <property type="entry name" value="Flagellin_N"/>
    <property type="match status" value="1"/>
</dbReference>
<dbReference type="InterPro" id="IPR046358">
    <property type="entry name" value="Flagellin_C"/>
</dbReference>
<dbReference type="AlphaFoldDB" id="A0A4R6U906"/>
<gene>
    <name evidence="8" type="ORF">EV213_101331</name>
</gene>
<feature type="domain" description="Flagellin N-terminal" evidence="6">
    <location>
        <begin position="45"/>
        <end position="182"/>
    </location>
</feature>
<dbReference type="Pfam" id="PF00700">
    <property type="entry name" value="Flagellin_C"/>
    <property type="match status" value="1"/>
</dbReference>
<dbReference type="PANTHER" id="PTHR42792:SF2">
    <property type="entry name" value="FLAGELLIN"/>
    <property type="match status" value="1"/>
</dbReference>
<dbReference type="Gene3D" id="1.20.1330.10">
    <property type="entry name" value="f41 fragment of flagellin, N-terminal domain"/>
    <property type="match status" value="2"/>
</dbReference>
<keyword evidence="8" id="KW-0969">Cilium</keyword>
<comment type="caution">
    <text evidence="8">The sequence shown here is derived from an EMBL/GenBank/DDBJ whole genome shotgun (WGS) entry which is preliminary data.</text>
</comment>
<dbReference type="InterPro" id="IPR001029">
    <property type="entry name" value="Flagellin_N"/>
</dbReference>
<evidence type="ECO:0000256" key="4">
    <source>
        <dbReference type="RuleBase" id="RU362073"/>
    </source>
</evidence>
<keyword evidence="4" id="KW-0964">Secreted</keyword>
<dbReference type="InterPro" id="IPR042187">
    <property type="entry name" value="Flagellin_C_sub2"/>
</dbReference>
<dbReference type="PRINTS" id="PR00207">
    <property type="entry name" value="FLAGELLIN"/>
</dbReference>
<evidence type="ECO:0000313" key="8">
    <source>
        <dbReference type="EMBL" id="TDQ42901.1"/>
    </source>
</evidence>
<evidence type="ECO:0000256" key="3">
    <source>
        <dbReference type="ARBA" id="ARBA00023143"/>
    </source>
</evidence>
<dbReference type="Proteomes" id="UP000295632">
    <property type="component" value="Unassembled WGS sequence"/>
</dbReference>
<dbReference type="InterPro" id="IPR001492">
    <property type="entry name" value="Flagellin"/>
</dbReference>
<keyword evidence="8" id="KW-0966">Cell projection</keyword>
<evidence type="ECO:0000256" key="2">
    <source>
        <dbReference type="ARBA" id="ARBA00020110"/>
    </source>
</evidence>
<keyword evidence="3 4" id="KW-0975">Bacterial flagellum</keyword>
<dbReference type="EMBL" id="SNYJ01000001">
    <property type="protein sequence ID" value="TDQ42901.1"/>
    <property type="molecule type" value="Genomic_DNA"/>
</dbReference>
<proteinExistence type="inferred from homology"/>
<dbReference type="PANTHER" id="PTHR42792">
    <property type="entry name" value="FLAGELLIN"/>
    <property type="match status" value="1"/>
</dbReference>
<feature type="domain" description="Flagellin C-terminal" evidence="7">
    <location>
        <begin position="451"/>
        <end position="535"/>
    </location>
</feature>
<comment type="function">
    <text evidence="4">Flagellin is the subunit protein which polymerizes to form the filaments of bacterial flagella.</text>
</comment>
<dbReference type="Gene3D" id="6.10.10.10">
    <property type="entry name" value="Flagellar export chaperone, C-terminal domain"/>
    <property type="match status" value="1"/>
</dbReference>
<reference evidence="8 9" key="1">
    <citation type="submission" date="2019-03" db="EMBL/GenBank/DDBJ databases">
        <title>Genomic Encyclopedia of Type Strains, Phase IV (KMG-IV): sequencing the most valuable type-strain genomes for metagenomic binning, comparative biology and taxonomic classification.</title>
        <authorList>
            <person name="Goeker M."/>
        </authorList>
    </citation>
    <scope>NUCLEOTIDE SEQUENCE [LARGE SCALE GENOMIC DNA]</scope>
    <source>
        <strain evidence="8 9">DSM 28697</strain>
    </source>
</reference>
<comment type="similarity">
    <text evidence="1 4">Belongs to the bacterial flagellin family.</text>
</comment>
<comment type="subcellular location">
    <subcellularLocation>
        <location evidence="4">Secreted</location>
    </subcellularLocation>
    <subcellularLocation>
        <location evidence="4">Bacterial flagellum</location>
    </subcellularLocation>
</comment>
<protein>
    <recommendedName>
        <fullName evidence="2 4">Flagellin</fullName>
    </recommendedName>
</protein>
<feature type="coiled-coil region" evidence="5">
    <location>
        <begin position="115"/>
        <end position="169"/>
    </location>
</feature>
<keyword evidence="8" id="KW-0282">Flagellum</keyword>